<evidence type="ECO:0000313" key="2">
    <source>
        <dbReference type="Proteomes" id="UP001163105"/>
    </source>
</evidence>
<dbReference type="EMBL" id="JAQHRD010000007">
    <property type="protein sequence ID" value="KAJ6439167.1"/>
    <property type="molecule type" value="Genomic_DNA"/>
</dbReference>
<sequence>MAIPLVAGCCAVLRETLGAVGVSTSSGALIKALLVNGADDLGLPRSDQGFGRVNIKNSLVRVDGRRNGGGDFVDVGVPTGPTLEEGQNWTQEIPLAALTQPGTLKVTLAYPDRQGAILQNNLTLKVEIRQRSGNIIAKRGDERVRSGE</sequence>
<dbReference type="AlphaFoldDB" id="A0AB34FJD3"/>
<accession>A0AB34FJD3</accession>
<dbReference type="InterPro" id="IPR036852">
    <property type="entry name" value="Peptidase_S8/S53_dom_sf"/>
</dbReference>
<dbReference type="Gene3D" id="3.40.50.200">
    <property type="entry name" value="Peptidase S8/S53 domain"/>
    <property type="match status" value="1"/>
</dbReference>
<reference evidence="1" key="1">
    <citation type="submission" date="2023-01" db="EMBL/GenBank/DDBJ databases">
        <title>The growth and conidiation of Purpureocillium lavendulum are regulated by nitrogen source and histone H3K14 acetylation.</title>
        <authorList>
            <person name="Tang P."/>
            <person name="Han J."/>
            <person name="Zhang C."/>
            <person name="Tang P."/>
            <person name="Qi F."/>
            <person name="Zhang K."/>
            <person name="Liang L."/>
        </authorList>
    </citation>
    <scope>NUCLEOTIDE SEQUENCE</scope>
    <source>
        <strain evidence="1">YMF1.00683</strain>
    </source>
</reference>
<evidence type="ECO:0000313" key="1">
    <source>
        <dbReference type="EMBL" id="KAJ6439167.1"/>
    </source>
</evidence>
<dbReference type="Proteomes" id="UP001163105">
    <property type="component" value="Unassembled WGS sequence"/>
</dbReference>
<dbReference type="GO" id="GO:0006508">
    <property type="term" value="P:proteolysis"/>
    <property type="evidence" value="ECO:0007669"/>
    <property type="project" value="InterPro"/>
</dbReference>
<organism evidence="1 2">
    <name type="scientific">Purpureocillium lavendulum</name>
    <dbReference type="NCBI Taxonomy" id="1247861"/>
    <lineage>
        <taxon>Eukaryota</taxon>
        <taxon>Fungi</taxon>
        <taxon>Dikarya</taxon>
        <taxon>Ascomycota</taxon>
        <taxon>Pezizomycotina</taxon>
        <taxon>Sordariomycetes</taxon>
        <taxon>Hypocreomycetidae</taxon>
        <taxon>Hypocreales</taxon>
        <taxon>Ophiocordycipitaceae</taxon>
        <taxon>Purpureocillium</taxon>
    </lineage>
</organism>
<keyword evidence="2" id="KW-1185">Reference proteome</keyword>
<gene>
    <name evidence="1" type="ORF">O9K51_08578</name>
</gene>
<comment type="caution">
    <text evidence="1">The sequence shown here is derived from an EMBL/GenBank/DDBJ whole genome shotgun (WGS) entry which is preliminary data.</text>
</comment>
<proteinExistence type="predicted"/>
<dbReference type="SUPFAM" id="SSF52743">
    <property type="entry name" value="Subtilisin-like"/>
    <property type="match status" value="1"/>
</dbReference>
<dbReference type="GO" id="GO:0004252">
    <property type="term" value="F:serine-type endopeptidase activity"/>
    <property type="evidence" value="ECO:0007669"/>
    <property type="project" value="InterPro"/>
</dbReference>
<protein>
    <submittedName>
        <fullName evidence="1">Telomere-associated RecQ helicase</fullName>
    </submittedName>
</protein>
<name>A0AB34FJD3_9HYPO</name>